<evidence type="ECO:0000259" key="3">
    <source>
        <dbReference type="Pfam" id="PF00588"/>
    </source>
</evidence>
<proteinExistence type="predicted"/>
<keyword evidence="2" id="KW-0808">Transferase</keyword>
<protein>
    <submittedName>
        <fullName evidence="4">tRNA methyltransferase</fullName>
    </submittedName>
</protein>
<gene>
    <name evidence="4" type="ORF">KC669_00875</name>
</gene>
<dbReference type="GO" id="GO:0006396">
    <property type="term" value="P:RNA processing"/>
    <property type="evidence" value="ECO:0007669"/>
    <property type="project" value="InterPro"/>
</dbReference>
<dbReference type="InterPro" id="IPR029028">
    <property type="entry name" value="Alpha/beta_knot_MTases"/>
</dbReference>
<dbReference type="Proteomes" id="UP000714915">
    <property type="component" value="Unassembled WGS sequence"/>
</dbReference>
<evidence type="ECO:0000313" key="4">
    <source>
        <dbReference type="EMBL" id="MCA9386565.1"/>
    </source>
</evidence>
<dbReference type="Gene3D" id="3.40.1280.10">
    <property type="match status" value="1"/>
</dbReference>
<name>A0A955LAI2_9BACT</name>
<accession>A0A955LAI2</accession>
<keyword evidence="1 4" id="KW-0489">Methyltransferase</keyword>
<dbReference type="GO" id="GO:0003723">
    <property type="term" value="F:RNA binding"/>
    <property type="evidence" value="ECO:0007669"/>
    <property type="project" value="InterPro"/>
</dbReference>
<dbReference type="GO" id="GO:0008173">
    <property type="term" value="F:RNA methyltransferase activity"/>
    <property type="evidence" value="ECO:0007669"/>
    <property type="project" value="InterPro"/>
</dbReference>
<reference evidence="4" key="2">
    <citation type="journal article" date="2021" name="Microbiome">
        <title>Successional dynamics and alternative stable states in a saline activated sludge microbial community over 9 years.</title>
        <authorList>
            <person name="Wang Y."/>
            <person name="Ye J."/>
            <person name="Ju F."/>
            <person name="Liu L."/>
            <person name="Boyd J.A."/>
            <person name="Deng Y."/>
            <person name="Parks D.H."/>
            <person name="Jiang X."/>
            <person name="Yin X."/>
            <person name="Woodcroft B.J."/>
            <person name="Tyson G.W."/>
            <person name="Hugenholtz P."/>
            <person name="Polz M.F."/>
            <person name="Zhang T."/>
        </authorList>
    </citation>
    <scope>NUCLEOTIDE SEQUENCE</scope>
    <source>
        <strain evidence="4">HKST-UBA09</strain>
    </source>
</reference>
<comment type="caution">
    <text evidence="4">The sequence shown here is derived from an EMBL/GenBank/DDBJ whole genome shotgun (WGS) entry which is preliminary data.</text>
</comment>
<dbReference type="InterPro" id="IPR004441">
    <property type="entry name" value="rRNA_MeTrfase_TrmH"/>
</dbReference>
<dbReference type="EMBL" id="JAGQLF010000006">
    <property type="protein sequence ID" value="MCA9386565.1"/>
    <property type="molecule type" value="Genomic_DNA"/>
</dbReference>
<organism evidence="4 5">
    <name type="scientific">Candidatus Dojkabacteria bacterium</name>
    <dbReference type="NCBI Taxonomy" id="2099670"/>
    <lineage>
        <taxon>Bacteria</taxon>
        <taxon>Candidatus Dojkabacteria</taxon>
    </lineage>
</organism>
<dbReference type="PANTHER" id="PTHR46429:SF1">
    <property type="entry name" value="23S RRNA (GUANOSINE-2'-O-)-METHYLTRANSFERASE RLMB"/>
    <property type="match status" value="1"/>
</dbReference>
<dbReference type="AlphaFoldDB" id="A0A955LAI2"/>
<evidence type="ECO:0000256" key="2">
    <source>
        <dbReference type="ARBA" id="ARBA00022679"/>
    </source>
</evidence>
<evidence type="ECO:0000256" key="1">
    <source>
        <dbReference type="ARBA" id="ARBA00022603"/>
    </source>
</evidence>
<dbReference type="InterPro" id="IPR001537">
    <property type="entry name" value="SpoU_MeTrfase"/>
</dbReference>
<dbReference type="GO" id="GO:0032259">
    <property type="term" value="P:methylation"/>
    <property type="evidence" value="ECO:0007669"/>
    <property type="project" value="UniProtKB-KW"/>
</dbReference>
<dbReference type="InterPro" id="IPR029026">
    <property type="entry name" value="tRNA_m1G_MTases_N"/>
</dbReference>
<dbReference type="SUPFAM" id="SSF75217">
    <property type="entry name" value="alpha/beta knot"/>
    <property type="match status" value="1"/>
</dbReference>
<dbReference type="GO" id="GO:0005829">
    <property type="term" value="C:cytosol"/>
    <property type="evidence" value="ECO:0007669"/>
    <property type="project" value="TreeGrafter"/>
</dbReference>
<reference evidence="4" key="1">
    <citation type="submission" date="2020-04" db="EMBL/GenBank/DDBJ databases">
        <authorList>
            <person name="Zhang T."/>
        </authorList>
    </citation>
    <scope>NUCLEOTIDE SEQUENCE</scope>
    <source>
        <strain evidence="4">HKST-UBA09</strain>
    </source>
</reference>
<feature type="domain" description="tRNA/rRNA methyltransferase SpoU type" evidence="3">
    <location>
        <begin position="22"/>
        <end position="168"/>
    </location>
</feature>
<sequence>MEQLSKKQIKKFFKKQKRDKEVVLILENIQYARNVAGIFRTADAAGVSKIFLTGISKTPPFGKELSKASRSKEKSVQWEYEDNTAKTLQKLKKEGFFLIAVELTNEAEEAARLSYLVSDKDKIAFVLGSEVYGVTNSTLSLCNTSVFLPMYGKGASLNVATTAGIILYSF</sequence>
<dbReference type="PANTHER" id="PTHR46429">
    <property type="entry name" value="23S RRNA (GUANOSINE-2'-O-)-METHYLTRANSFERASE RLMB"/>
    <property type="match status" value="1"/>
</dbReference>
<dbReference type="Pfam" id="PF00588">
    <property type="entry name" value="SpoU_methylase"/>
    <property type="match status" value="1"/>
</dbReference>
<evidence type="ECO:0000313" key="5">
    <source>
        <dbReference type="Proteomes" id="UP000714915"/>
    </source>
</evidence>